<evidence type="ECO:0000256" key="3">
    <source>
        <dbReference type="ARBA" id="ARBA00012560"/>
    </source>
</evidence>
<evidence type="ECO:0000256" key="7">
    <source>
        <dbReference type="ARBA" id="ARBA00023277"/>
    </source>
</evidence>
<comment type="similarity">
    <text evidence="2 10">Belongs to the disproportionating enzyme family.</text>
</comment>
<dbReference type="Proteomes" id="UP001169006">
    <property type="component" value="Unassembled WGS sequence"/>
</dbReference>
<evidence type="ECO:0000256" key="8">
    <source>
        <dbReference type="ARBA" id="ARBA00031423"/>
    </source>
</evidence>
<evidence type="ECO:0000256" key="4">
    <source>
        <dbReference type="ARBA" id="ARBA00020295"/>
    </source>
</evidence>
<dbReference type="Gene3D" id="3.20.20.80">
    <property type="entry name" value="Glycosidases"/>
    <property type="match status" value="1"/>
</dbReference>
<keyword evidence="6 10" id="KW-0808">Transferase</keyword>
<dbReference type="PANTHER" id="PTHR32438:SF5">
    <property type="entry name" value="4-ALPHA-GLUCANOTRANSFERASE DPE1, CHLOROPLASTIC_AMYLOPLASTIC"/>
    <property type="match status" value="1"/>
</dbReference>
<dbReference type="RefSeq" id="WP_302078423.1">
    <property type="nucleotide sequence ID" value="NZ_JAUKWQ010000007.1"/>
</dbReference>
<evidence type="ECO:0000256" key="9">
    <source>
        <dbReference type="ARBA" id="ARBA00031501"/>
    </source>
</evidence>
<evidence type="ECO:0000313" key="12">
    <source>
        <dbReference type="Proteomes" id="UP001169006"/>
    </source>
</evidence>
<sequence length="608" mass="67581">MPDHALKTDLDALARDHGIAPYRPTPEGKVIRVSSETKRKLLRALDVEVPESSEAKMPVCFVPSFLEDSKVWGISLEPYELRSARNWGIGDFEDLAQLCELAGSAGADFVGLTPLHAPFLADPNRCSPYEPSGKQWLNPLYIAVDLLPGVALTQSEETEINRLRSTELVDYVGVAKLKLAVLRRVWRERQKAGGILMAEDQAAFSAFCDERGSGLRRHALFEVISAEMVERGLGAGWRSWPEELQDPTGEAVQHFAQSRLDEIEFHMWLQFLAHRQLQEVGERARRSGMRIGLYLDLAVGEALDGSATWSRRDVYVRDASIGIPPEPWALEGQDWRLAAFLPAKIADGEDAPYCRIVDAAMRYAGAIRIDHAAALRRLFIVPSDGTPAEGAYVNYPQSAMFDVLADASHAHECLVIGEDLGILPEGLQGDLAAAHILSYKILSYERDATGFKPVEDYPALALACISTQDHQTIGGWWLGKDVEMRRKHGLIDDATADAQLAERVKERGYLAKAFEVEGLTVPTEAEELSDEDVEQLTLNAYRFVARTPSMLLAIRLADLTREKEPTNVPGTSESYPNWKPKLSVSLEQFSDLPLFRTIVAAMHEERPR</sequence>
<dbReference type="GO" id="GO:0004134">
    <property type="term" value="F:4-alpha-glucanotransferase activity"/>
    <property type="evidence" value="ECO:0007669"/>
    <property type="project" value="UniProtKB-EC"/>
</dbReference>
<gene>
    <name evidence="11" type="primary">malQ</name>
    <name evidence="11" type="ORF">Q2T52_19080</name>
</gene>
<evidence type="ECO:0000256" key="6">
    <source>
        <dbReference type="ARBA" id="ARBA00022679"/>
    </source>
</evidence>
<evidence type="ECO:0000256" key="1">
    <source>
        <dbReference type="ARBA" id="ARBA00000439"/>
    </source>
</evidence>
<organism evidence="11 12">
    <name type="scientific">Rhizobium oryzicola</name>
    <dbReference type="NCBI Taxonomy" id="1232668"/>
    <lineage>
        <taxon>Bacteria</taxon>
        <taxon>Pseudomonadati</taxon>
        <taxon>Pseudomonadota</taxon>
        <taxon>Alphaproteobacteria</taxon>
        <taxon>Hyphomicrobiales</taxon>
        <taxon>Rhizobiaceae</taxon>
        <taxon>Rhizobium/Agrobacterium group</taxon>
        <taxon>Rhizobium</taxon>
    </lineage>
</organism>
<comment type="catalytic activity">
    <reaction evidence="1 10">
        <text>Transfers a segment of a (1-&gt;4)-alpha-D-glucan to a new position in an acceptor, which may be glucose or a (1-&gt;4)-alpha-D-glucan.</text>
        <dbReference type="EC" id="2.4.1.25"/>
    </reaction>
</comment>
<protein>
    <recommendedName>
        <fullName evidence="4 10">4-alpha-glucanotransferase</fullName>
        <ecNumber evidence="3 10">2.4.1.25</ecNumber>
    </recommendedName>
    <alternativeName>
        <fullName evidence="8 10">Amylomaltase</fullName>
    </alternativeName>
    <alternativeName>
        <fullName evidence="9 10">Disproportionating enzyme</fullName>
    </alternativeName>
</protein>
<dbReference type="Pfam" id="PF02446">
    <property type="entry name" value="Glyco_hydro_77"/>
    <property type="match status" value="1"/>
</dbReference>
<keyword evidence="5 10" id="KW-0328">Glycosyltransferase</keyword>
<dbReference type="PANTHER" id="PTHR32438">
    <property type="entry name" value="4-ALPHA-GLUCANOTRANSFERASE DPE1, CHLOROPLASTIC/AMYLOPLASTIC"/>
    <property type="match status" value="1"/>
</dbReference>
<evidence type="ECO:0000313" key="11">
    <source>
        <dbReference type="EMBL" id="MDO1584193.1"/>
    </source>
</evidence>
<keyword evidence="12" id="KW-1185">Reference proteome</keyword>
<reference evidence="11" key="2">
    <citation type="submission" date="2023-07" db="EMBL/GenBank/DDBJ databases">
        <authorList>
            <person name="Sun H."/>
        </authorList>
    </citation>
    <scope>NUCLEOTIDE SEQUENCE</scope>
    <source>
        <strain evidence="11">05753</strain>
    </source>
</reference>
<accession>A0ABT8T1P1</accession>
<evidence type="ECO:0000256" key="5">
    <source>
        <dbReference type="ARBA" id="ARBA00022676"/>
    </source>
</evidence>
<dbReference type="InterPro" id="IPR017853">
    <property type="entry name" value="GH"/>
</dbReference>
<reference evidence="11" key="1">
    <citation type="journal article" date="2015" name="Int. J. Syst. Evol. Microbiol.">
        <title>Rhizobium oryzicola sp. nov., potential plant-growth-promoting endophytic bacteria isolated from rice roots.</title>
        <authorList>
            <person name="Zhang X.X."/>
            <person name="Gao J.S."/>
            <person name="Cao Y.H."/>
            <person name="Sheirdil R.A."/>
            <person name="Wang X.C."/>
            <person name="Zhang L."/>
        </authorList>
    </citation>
    <scope>NUCLEOTIDE SEQUENCE</scope>
    <source>
        <strain evidence="11">05753</strain>
    </source>
</reference>
<name>A0ABT8T1P1_9HYPH</name>
<dbReference type="EMBL" id="JAUKWQ010000007">
    <property type="protein sequence ID" value="MDO1584193.1"/>
    <property type="molecule type" value="Genomic_DNA"/>
</dbReference>
<dbReference type="InterPro" id="IPR003385">
    <property type="entry name" value="Glyco_hydro_77"/>
</dbReference>
<comment type="caution">
    <text evidence="11">The sequence shown here is derived from an EMBL/GenBank/DDBJ whole genome shotgun (WGS) entry which is preliminary data.</text>
</comment>
<evidence type="ECO:0000256" key="2">
    <source>
        <dbReference type="ARBA" id="ARBA00005684"/>
    </source>
</evidence>
<dbReference type="NCBIfam" id="TIGR00217">
    <property type="entry name" value="malQ"/>
    <property type="match status" value="1"/>
</dbReference>
<evidence type="ECO:0000256" key="10">
    <source>
        <dbReference type="RuleBase" id="RU361207"/>
    </source>
</evidence>
<keyword evidence="7 10" id="KW-0119">Carbohydrate metabolism</keyword>
<dbReference type="SUPFAM" id="SSF51445">
    <property type="entry name" value="(Trans)glycosidases"/>
    <property type="match status" value="1"/>
</dbReference>
<dbReference type="EC" id="2.4.1.25" evidence="3 10"/>
<proteinExistence type="inferred from homology"/>